<evidence type="ECO:0000256" key="1">
    <source>
        <dbReference type="ARBA" id="ARBA00010822"/>
    </source>
</evidence>
<accession>A0A1I8BW00</accession>
<dbReference type="Gene3D" id="2.30.29.30">
    <property type="entry name" value="Pleckstrin-homology domain (PH domain)/Phosphotyrosine-binding domain (PTB)"/>
    <property type="match status" value="1"/>
</dbReference>
<dbReference type="PANTHER" id="PTHR21642:SF6">
    <property type="entry name" value="CEREBRAL CAVERNOUS MALFORMATIONS 2 HARMONIN-HOMOLOGY DOMAIN-CONTAINING PROTEIN"/>
    <property type="match status" value="1"/>
</dbReference>
<dbReference type="Pfam" id="PF16545">
    <property type="entry name" value="CCM2_C"/>
    <property type="match status" value="1"/>
</dbReference>
<feature type="domain" description="Cerebral cavernous malformations 2 harmonin-homology" evidence="3">
    <location>
        <begin position="220"/>
        <end position="296"/>
    </location>
</feature>
<sequence>MEEPQKLNWPVRFGKLVEAVTDDGVDEEINFLKSHVREEDNNSDDWPDRLFCDCTSMTIIDQFEDVIAVVPLHQIASVGLLPSQNILSLRIGDVNMSKDLFDLLIIYVPTVAISKEICQHFVLCFQFIYREAIAEFEKEEFLMDQQHDLEEKFIPAVISSSSSSSCSSPISSIQQQFNLTTNSLQIEENVNNNYLITNSSDSTSSNYSTINICGGDGGGHVEQINEYLTILSASLSHDELNKFAILLRRWRSREIPILEFAQNLLELYGPERKHLLARMRSLLCGDPTEIEALGNFLLVNDVVENAAASFQSQPQTSKIILGEGKISRRLEEVASVKIGKLSVSASPPPSSTHSVGMSSQNHLQTSCGSSSSRHSNKEGGTRCFRSFFAKLRKPSEHNNSQQHQNAT</sequence>
<feature type="compositionally biased region" description="Polar residues" evidence="2">
    <location>
        <begin position="351"/>
        <end position="373"/>
    </location>
</feature>
<comment type="similarity">
    <text evidence="1">Belongs to the CCM2 family.</text>
</comment>
<dbReference type="InterPro" id="IPR032375">
    <property type="entry name" value="CCM2_C"/>
</dbReference>
<feature type="region of interest" description="Disordered" evidence="2">
    <location>
        <begin position="342"/>
        <end position="380"/>
    </location>
</feature>
<keyword evidence="4" id="KW-1185">Reference proteome</keyword>
<dbReference type="PANTHER" id="PTHR21642">
    <property type="entry name" value="CEREBRAL CAVERNOUS MALFORMATIONS PROTEIN 2 HOMOLOG"/>
    <property type="match status" value="1"/>
</dbReference>
<evidence type="ECO:0000256" key="2">
    <source>
        <dbReference type="SAM" id="MobiDB-lite"/>
    </source>
</evidence>
<name>A0A1I8BW00_MELHA</name>
<organism evidence="4 5">
    <name type="scientific">Meloidogyne hapla</name>
    <name type="common">Root-knot nematode worm</name>
    <dbReference type="NCBI Taxonomy" id="6305"/>
    <lineage>
        <taxon>Eukaryota</taxon>
        <taxon>Metazoa</taxon>
        <taxon>Ecdysozoa</taxon>
        <taxon>Nematoda</taxon>
        <taxon>Chromadorea</taxon>
        <taxon>Rhabditida</taxon>
        <taxon>Tylenchina</taxon>
        <taxon>Tylenchomorpha</taxon>
        <taxon>Tylenchoidea</taxon>
        <taxon>Meloidogynidae</taxon>
        <taxon>Meloidogyninae</taxon>
        <taxon>Meloidogyne</taxon>
    </lineage>
</organism>
<evidence type="ECO:0000313" key="5">
    <source>
        <dbReference type="WBParaSite" id="MhA1_Contig688.frz3.gene13"/>
    </source>
</evidence>
<dbReference type="InterPro" id="IPR011993">
    <property type="entry name" value="PH-like_dom_sf"/>
</dbReference>
<dbReference type="WBParaSite" id="MhA1_Contig688.frz3.gene13">
    <property type="protein sequence ID" value="MhA1_Contig688.frz3.gene13"/>
    <property type="gene ID" value="MhA1_Contig688.frz3.gene13"/>
</dbReference>
<proteinExistence type="inferred from homology"/>
<protein>
    <submittedName>
        <fullName evidence="5">CCM2_C domain-containing protein</fullName>
    </submittedName>
</protein>
<dbReference type="InterPro" id="IPR026159">
    <property type="entry name" value="Malcavernin"/>
</dbReference>
<dbReference type="Proteomes" id="UP000095281">
    <property type="component" value="Unplaced"/>
</dbReference>
<reference evidence="5" key="1">
    <citation type="submission" date="2016-11" db="UniProtKB">
        <authorList>
            <consortium name="WormBaseParasite"/>
        </authorList>
    </citation>
    <scope>IDENTIFICATION</scope>
</reference>
<dbReference type="AlphaFoldDB" id="A0A1I8BW00"/>
<evidence type="ECO:0000259" key="3">
    <source>
        <dbReference type="Pfam" id="PF16545"/>
    </source>
</evidence>
<evidence type="ECO:0000313" key="4">
    <source>
        <dbReference type="Proteomes" id="UP000095281"/>
    </source>
</evidence>
<dbReference type="Gene3D" id="1.20.1160.20">
    <property type="match status" value="1"/>
</dbReference>